<dbReference type="EMBL" id="BMHP01000001">
    <property type="protein sequence ID" value="GGD52591.1"/>
    <property type="molecule type" value="Genomic_DNA"/>
</dbReference>
<dbReference type="Gene3D" id="3.40.630.30">
    <property type="match status" value="2"/>
</dbReference>
<dbReference type="GO" id="GO:0030649">
    <property type="term" value="P:aminoglycoside antibiotic catabolic process"/>
    <property type="evidence" value="ECO:0007669"/>
    <property type="project" value="TreeGrafter"/>
</dbReference>
<dbReference type="Proteomes" id="UP000612456">
    <property type="component" value="Unassembled WGS sequence"/>
</dbReference>
<dbReference type="SUPFAM" id="SSF55718">
    <property type="entry name" value="SCP-like"/>
    <property type="match status" value="1"/>
</dbReference>
<gene>
    <name evidence="2" type="ORF">GCM10010911_07700</name>
</gene>
<dbReference type="Pfam" id="PF13530">
    <property type="entry name" value="SCP2_2"/>
    <property type="match status" value="1"/>
</dbReference>
<dbReference type="InterPro" id="IPR000182">
    <property type="entry name" value="GNAT_dom"/>
</dbReference>
<reference evidence="2" key="2">
    <citation type="submission" date="2020-09" db="EMBL/GenBank/DDBJ databases">
        <authorList>
            <person name="Sun Q."/>
            <person name="Zhou Y."/>
        </authorList>
    </citation>
    <scope>NUCLEOTIDE SEQUENCE</scope>
    <source>
        <strain evidence="2">CGMCC 1.15178</strain>
    </source>
</reference>
<dbReference type="SUPFAM" id="SSF55729">
    <property type="entry name" value="Acyl-CoA N-acyltransferases (Nat)"/>
    <property type="match status" value="1"/>
</dbReference>
<dbReference type="InterPro" id="IPR025559">
    <property type="entry name" value="Eis_dom"/>
</dbReference>
<dbReference type="PANTHER" id="PTHR37817">
    <property type="entry name" value="N-ACETYLTRANSFERASE EIS"/>
    <property type="match status" value="1"/>
</dbReference>
<evidence type="ECO:0000313" key="2">
    <source>
        <dbReference type="EMBL" id="GGD52591.1"/>
    </source>
</evidence>
<protein>
    <submittedName>
        <fullName evidence="2">Acetyltransferase</fullName>
    </submittedName>
</protein>
<dbReference type="InterPro" id="IPR036527">
    <property type="entry name" value="SCP2_sterol-bd_dom_sf"/>
</dbReference>
<dbReference type="AlphaFoldDB" id="A0A917DMU3"/>
<dbReference type="Pfam" id="PF17668">
    <property type="entry name" value="Acetyltransf_17"/>
    <property type="match status" value="1"/>
</dbReference>
<comment type="caution">
    <text evidence="2">The sequence shown here is derived from an EMBL/GenBank/DDBJ whole genome shotgun (WGS) entry which is preliminary data.</text>
</comment>
<dbReference type="PANTHER" id="PTHR37817:SF1">
    <property type="entry name" value="N-ACETYLTRANSFERASE EIS"/>
    <property type="match status" value="1"/>
</dbReference>
<feature type="domain" description="N-acetyltransferase" evidence="1">
    <location>
        <begin position="1"/>
        <end position="147"/>
    </location>
</feature>
<organism evidence="2 3">
    <name type="scientific">Paenibacillus nasutitermitis</name>
    <dbReference type="NCBI Taxonomy" id="1652958"/>
    <lineage>
        <taxon>Bacteria</taxon>
        <taxon>Bacillati</taxon>
        <taxon>Bacillota</taxon>
        <taxon>Bacilli</taxon>
        <taxon>Bacillales</taxon>
        <taxon>Paenibacillaceae</taxon>
        <taxon>Paenibacillus</taxon>
    </lineage>
</organism>
<dbReference type="RefSeq" id="WP_188989252.1">
    <property type="nucleotide sequence ID" value="NZ_BMHP01000001.1"/>
</dbReference>
<dbReference type="InterPro" id="IPR041380">
    <property type="entry name" value="Acetyltransf_17"/>
</dbReference>
<name>A0A917DMU3_9BACL</name>
<keyword evidence="3" id="KW-1185">Reference proteome</keyword>
<dbReference type="Gene3D" id="3.30.1050.10">
    <property type="entry name" value="SCP2 sterol-binding domain"/>
    <property type="match status" value="1"/>
</dbReference>
<dbReference type="InterPro" id="IPR051554">
    <property type="entry name" value="Acetyltransferase_Eis"/>
</dbReference>
<accession>A0A917DMU3</accession>
<evidence type="ECO:0000259" key="1">
    <source>
        <dbReference type="PROSITE" id="PS51186"/>
    </source>
</evidence>
<dbReference type="PROSITE" id="PS51186">
    <property type="entry name" value="GNAT"/>
    <property type="match status" value="1"/>
</dbReference>
<dbReference type="GO" id="GO:0034069">
    <property type="term" value="F:aminoglycoside N-acetyltransferase activity"/>
    <property type="evidence" value="ECO:0007669"/>
    <property type="project" value="TreeGrafter"/>
</dbReference>
<proteinExistence type="predicted"/>
<dbReference type="InterPro" id="IPR016181">
    <property type="entry name" value="Acyl_CoA_acyltransferase"/>
</dbReference>
<reference evidence="2" key="1">
    <citation type="journal article" date="2014" name="Int. J. Syst. Evol. Microbiol.">
        <title>Complete genome sequence of Corynebacterium casei LMG S-19264T (=DSM 44701T), isolated from a smear-ripened cheese.</title>
        <authorList>
            <consortium name="US DOE Joint Genome Institute (JGI-PGF)"/>
            <person name="Walter F."/>
            <person name="Albersmeier A."/>
            <person name="Kalinowski J."/>
            <person name="Ruckert C."/>
        </authorList>
    </citation>
    <scope>NUCLEOTIDE SEQUENCE</scope>
    <source>
        <strain evidence="2">CGMCC 1.15178</strain>
    </source>
</reference>
<evidence type="ECO:0000313" key="3">
    <source>
        <dbReference type="Proteomes" id="UP000612456"/>
    </source>
</evidence>
<dbReference type="Pfam" id="PF13527">
    <property type="entry name" value="Acetyltransf_9"/>
    <property type="match status" value="1"/>
</dbReference>
<sequence>MELRNLKLDDFDASVDLSQYAFQYSLTAEQREEHRKSFKPEQVWGVFEQNELEAQLTVIPLEMHIQGRKYAMGGIAGVASWPEHRRRGNVAQLLRHVLLHMKENGISVSSLAPFSFGFYKKYGWELYVEYKQYTIETGLFPQRKEIEGKVSREAADIPLLSRLYEAYASRYNGTLHRSEEWWKNTLKNSKKGYTAVYYGQDGEAVGYILYEIKARVLHVHEMVFENEQARQALWTYLASHDSMVEKAVLKAPMDDTLPFLLSNPRIGQEIVSYFMARIVDTEAFVQQYAFAPTAQGTRLTIRLNDPNAPWNEGDWNLSVTADGKGTMEPVKLEEGAQPDLSCDINTWSALMMGYRSASELNRFGRLAGSPEAAEQLHAVIPQRQTYLMDFF</sequence>